<name>A0A1D2VGC1_9ASCO</name>
<keyword evidence="4" id="KW-0271">Exosome</keyword>
<sequence length="265" mass="29451">MPTLDLEDLSIPDIHNLPPDALPALSSSLFDGLKFDTSIISHCDGSSSLTISDNLKLICSINGPIESSLKLELPDKLALDISVNSSLSTTNNSNNQLIENNLRKLLIRKINLSMYPKQLLVINFQFLVSPSENSLFQKNSPPNTPSSSSSSSYLLELMACINAAYLALLDANISLTSSFNSVIINNNSSNHLICYDHNHLHTINNSTTDHDIIILYSESLGRFSQSTLFNILFNFGYKKSLLLNFHFASLYKSIIKQKFIYTDNK</sequence>
<comment type="subcellular location">
    <subcellularLocation>
        <location evidence="1">Nucleus</location>
    </subcellularLocation>
</comment>
<keyword evidence="5" id="KW-0539">Nucleus</keyword>
<dbReference type="STRING" id="1344418.A0A1D2VGC1"/>
<dbReference type="SUPFAM" id="SSF54211">
    <property type="entry name" value="Ribosomal protein S5 domain 2-like"/>
    <property type="match status" value="1"/>
</dbReference>
<evidence type="ECO:0000259" key="6">
    <source>
        <dbReference type="Pfam" id="PF01138"/>
    </source>
</evidence>
<dbReference type="Proteomes" id="UP000095038">
    <property type="component" value="Unassembled WGS sequence"/>
</dbReference>
<evidence type="ECO:0000313" key="7">
    <source>
        <dbReference type="EMBL" id="ODV60708.1"/>
    </source>
</evidence>
<accession>A0A1D2VGC1</accession>
<dbReference type="PANTHER" id="PTHR11953:SF1">
    <property type="entry name" value="EXOSOME COMPLEX COMPONENT RRP46"/>
    <property type="match status" value="1"/>
</dbReference>
<dbReference type="GO" id="GO:0034475">
    <property type="term" value="P:U4 snRNA 3'-end processing"/>
    <property type="evidence" value="ECO:0007669"/>
    <property type="project" value="TreeGrafter"/>
</dbReference>
<dbReference type="GO" id="GO:0000177">
    <property type="term" value="C:cytoplasmic exosome (RNase complex)"/>
    <property type="evidence" value="ECO:0007669"/>
    <property type="project" value="TreeGrafter"/>
</dbReference>
<evidence type="ECO:0000256" key="3">
    <source>
        <dbReference type="ARBA" id="ARBA00022552"/>
    </source>
</evidence>
<dbReference type="InParanoid" id="A0A1D2VGC1"/>
<dbReference type="RefSeq" id="XP_020047015.1">
    <property type="nucleotide sequence ID" value="XM_020194821.1"/>
</dbReference>
<dbReference type="InterPro" id="IPR027408">
    <property type="entry name" value="PNPase/RNase_PH_dom_sf"/>
</dbReference>
<dbReference type="GO" id="GO:0000176">
    <property type="term" value="C:nuclear exosome (RNase complex)"/>
    <property type="evidence" value="ECO:0007669"/>
    <property type="project" value="UniProtKB-ARBA"/>
</dbReference>
<proteinExistence type="inferred from homology"/>
<organism evidence="7 8">
    <name type="scientific">Ascoidea rubescens DSM 1968</name>
    <dbReference type="NCBI Taxonomy" id="1344418"/>
    <lineage>
        <taxon>Eukaryota</taxon>
        <taxon>Fungi</taxon>
        <taxon>Dikarya</taxon>
        <taxon>Ascomycota</taxon>
        <taxon>Saccharomycotina</taxon>
        <taxon>Saccharomycetes</taxon>
        <taxon>Ascoideaceae</taxon>
        <taxon>Ascoidea</taxon>
    </lineage>
</organism>
<dbReference type="FunCoup" id="A0A1D2VGC1">
    <property type="interactions" value="264"/>
</dbReference>
<dbReference type="GeneID" id="30968457"/>
<evidence type="ECO:0000256" key="2">
    <source>
        <dbReference type="ARBA" id="ARBA00006678"/>
    </source>
</evidence>
<dbReference type="InterPro" id="IPR001247">
    <property type="entry name" value="ExoRNase_PH_dom1"/>
</dbReference>
<dbReference type="InterPro" id="IPR020568">
    <property type="entry name" value="Ribosomal_Su5_D2-typ_SF"/>
</dbReference>
<gene>
    <name evidence="7" type="ORF">ASCRUDRAFT_8313</name>
</gene>
<dbReference type="Pfam" id="PF01138">
    <property type="entry name" value="RNase_PH"/>
    <property type="match status" value="1"/>
</dbReference>
<dbReference type="GO" id="GO:0016075">
    <property type="term" value="P:rRNA catabolic process"/>
    <property type="evidence" value="ECO:0007669"/>
    <property type="project" value="TreeGrafter"/>
</dbReference>
<dbReference type="GO" id="GO:0071028">
    <property type="term" value="P:nuclear mRNA surveillance"/>
    <property type="evidence" value="ECO:0007669"/>
    <property type="project" value="TreeGrafter"/>
</dbReference>
<protein>
    <recommendedName>
        <fullName evidence="6">Exoribonuclease phosphorolytic domain-containing protein</fullName>
    </recommendedName>
</protein>
<dbReference type="EMBL" id="KV454481">
    <property type="protein sequence ID" value="ODV60708.1"/>
    <property type="molecule type" value="Genomic_DNA"/>
</dbReference>
<keyword evidence="8" id="KW-1185">Reference proteome</keyword>
<keyword evidence="3" id="KW-0698">rRNA processing</keyword>
<dbReference type="PANTHER" id="PTHR11953">
    <property type="entry name" value="EXOSOME COMPLEX COMPONENT"/>
    <property type="match status" value="1"/>
</dbReference>
<comment type="similarity">
    <text evidence="2">Belongs to the RNase PH family.</text>
</comment>
<dbReference type="GO" id="GO:0005730">
    <property type="term" value="C:nucleolus"/>
    <property type="evidence" value="ECO:0007669"/>
    <property type="project" value="TreeGrafter"/>
</dbReference>
<evidence type="ECO:0000256" key="4">
    <source>
        <dbReference type="ARBA" id="ARBA00022835"/>
    </source>
</evidence>
<dbReference type="GO" id="GO:0071051">
    <property type="term" value="P:poly(A)-dependent snoRNA 3'-end processing"/>
    <property type="evidence" value="ECO:0007669"/>
    <property type="project" value="TreeGrafter"/>
</dbReference>
<dbReference type="InterPro" id="IPR050080">
    <property type="entry name" value="RNase_PH"/>
</dbReference>
<dbReference type="OrthoDB" id="27298at2759"/>
<dbReference type="GO" id="GO:0003723">
    <property type="term" value="F:RNA binding"/>
    <property type="evidence" value="ECO:0007669"/>
    <property type="project" value="TreeGrafter"/>
</dbReference>
<reference evidence="8" key="1">
    <citation type="submission" date="2016-05" db="EMBL/GenBank/DDBJ databases">
        <title>Comparative genomics of biotechnologically important yeasts.</title>
        <authorList>
            <consortium name="DOE Joint Genome Institute"/>
            <person name="Riley R."/>
            <person name="Haridas S."/>
            <person name="Wolfe K.H."/>
            <person name="Lopes M.R."/>
            <person name="Hittinger C.T."/>
            <person name="Goker M."/>
            <person name="Salamov A."/>
            <person name="Wisecaver J."/>
            <person name="Long T.M."/>
            <person name="Aerts A.L."/>
            <person name="Barry K."/>
            <person name="Choi C."/>
            <person name="Clum A."/>
            <person name="Coughlan A.Y."/>
            <person name="Deshpande S."/>
            <person name="Douglass A.P."/>
            <person name="Hanson S.J."/>
            <person name="Klenk H.-P."/>
            <person name="Labutti K."/>
            <person name="Lapidus A."/>
            <person name="Lindquist E."/>
            <person name="Lipzen A."/>
            <person name="Meier-Kolthoff J.P."/>
            <person name="Ohm R.A."/>
            <person name="Otillar R.P."/>
            <person name="Pangilinan J."/>
            <person name="Peng Y."/>
            <person name="Rokas A."/>
            <person name="Rosa C.A."/>
            <person name="Scheuner C."/>
            <person name="Sibirny A.A."/>
            <person name="Slot J.C."/>
            <person name="Stielow J.B."/>
            <person name="Sun H."/>
            <person name="Kurtzman C.P."/>
            <person name="Blackwell M."/>
            <person name="Grigoriev I.V."/>
            <person name="Jeffries T.W."/>
        </authorList>
    </citation>
    <scope>NUCLEOTIDE SEQUENCE [LARGE SCALE GENOMIC DNA]</scope>
    <source>
        <strain evidence="8">DSM 1968</strain>
    </source>
</reference>
<evidence type="ECO:0000256" key="1">
    <source>
        <dbReference type="ARBA" id="ARBA00004123"/>
    </source>
</evidence>
<evidence type="ECO:0000313" key="8">
    <source>
        <dbReference type="Proteomes" id="UP000095038"/>
    </source>
</evidence>
<dbReference type="AlphaFoldDB" id="A0A1D2VGC1"/>
<evidence type="ECO:0000256" key="5">
    <source>
        <dbReference type="ARBA" id="ARBA00023242"/>
    </source>
</evidence>
<dbReference type="GO" id="GO:0071038">
    <property type="term" value="P:TRAMP-dependent tRNA surveillance pathway"/>
    <property type="evidence" value="ECO:0007669"/>
    <property type="project" value="UniProtKB-ARBA"/>
</dbReference>
<feature type="domain" description="Exoribonuclease phosphorolytic" evidence="6">
    <location>
        <begin position="34"/>
        <end position="173"/>
    </location>
</feature>
<dbReference type="Gene3D" id="3.30.230.70">
    <property type="entry name" value="GHMP Kinase, N-terminal domain"/>
    <property type="match status" value="1"/>
</dbReference>
<dbReference type="GO" id="GO:0000467">
    <property type="term" value="P:exonucleolytic trimming to generate mature 3'-end of 5.8S rRNA from tricistronic rRNA transcript (SSU-rRNA, 5.8S rRNA, LSU-rRNA)"/>
    <property type="evidence" value="ECO:0007669"/>
    <property type="project" value="UniProtKB-ARBA"/>
</dbReference>